<dbReference type="SUPFAM" id="SSF57756">
    <property type="entry name" value="Retrovirus zinc finger-like domains"/>
    <property type="match status" value="1"/>
</dbReference>
<dbReference type="GO" id="GO:0003676">
    <property type="term" value="F:nucleic acid binding"/>
    <property type="evidence" value="ECO:0007669"/>
    <property type="project" value="InterPro"/>
</dbReference>
<reference evidence="3 4" key="1">
    <citation type="journal article" date="2023" name="Life. Sci Alliance">
        <title>Evolutionary insights into 3D genome organization and epigenetic landscape of Vigna mungo.</title>
        <authorList>
            <person name="Junaid A."/>
            <person name="Singh B."/>
            <person name="Bhatia S."/>
        </authorList>
    </citation>
    <scope>NUCLEOTIDE SEQUENCE [LARGE SCALE GENOMIC DNA]</scope>
    <source>
        <strain evidence="3">Urdbean</strain>
    </source>
</reference>
<dbReference type="InterPro" id="IPR036875">
    <property type="entry name" value="Znf_CCHC_sf"/>
</dbReference>
<dbReference type="AlphaFoldDB" id="A0AAQ3MUJ2"/>
<dbReference type="InterPro" id="IPR004332">
    <property type="entry name" value="Transposase_MuDR"/>
</dbReference>
<organism evidence="3 4">
    <name type="scientific">Vigna mungo</name>
    <name type="common">Black gram</name>
    <name type="synonym">Phaseolus mungo</name>
    <dbReference type="NCBI Taxonomy" id="3915"/>
    <lineage>
        <taxon>Eukaryota</taxon>
        <taxon>Viridiplantae</taxon>
        <taxon>Streptophyta</taxon>
        <taxon>Embryophyta</taxon>
        <taxon>Tracheophyta</taxon>
        <taxon>Spermatophyta</taxon>
        <taxon>Magnoliopsida</taxon>
        <taxon>eudicotyledons</taxon>
        <taxon>Gunneridae</taxon>
        <taxon>Pentapetalae</taxon>
        <taxon>rosids</taxon>
        <taxon>fabids</taxon>
        <taxon>Fabales</taxon>
        <taxon>Fabaceae</taxon>
        <taxon>Papilionoideae</taxon>
        <taxon>50 kb inversion clade</taxon>
        <taxon>NPAAA clade</taxon>
        <taxon>indigoferoid/millettioid clade</taxon>
        <taxon>Phaseoleae</taxon>
        <taxon>Vigna</taxon>
    </lineage>
</organism>
<feature type="region of interest" description="Disordered" evidence="1">
    <location>
        <begin position="226"/>
        <end position="250"/>
    </location>
</feature>
<evidence type="ECO:0000313" key="4">
    <source>
        <dbReference type="Proteomes" id="UP001374535"/>
    </source>
</evidence>
<protein>
    <recommendedName>
        <fullName evidence="2">Transposase MuDR plant domain-containing protein</fullName>
    </recommendedName>
</protein>
<dbReference type="Proteomes" id="UP001374535">
    <property type="component" value="Chromosome 9"/>
</dbReference>
<accession>A0AAQ3MUJ2</accession>
<keyword evidence="4" id="KW-1185">Reference proteome</keyword>
<evidence type="ECO:0000259" key="2">
    <source>
        <dbReference type="Pfam" id="PF03108"/>
    </source>
</evidence>
<dbReference type="PANTHER" id="PTHR31973">
    <property type="entry name" value="POLYPROTEIN, PUTATIVE-RELATED"/>
    <property type="match status" value="1"/>
</dbReference>
<sequence length="919" mass="104828">MNMMKVANLLEKVDLYVVHGVNHAKVVEDDVNQIYFLCEVEAPASSGEGSGVEGFPHVEHGDEGNMDEIEVQKEVEEGAIENGEVRVQLVTEGELVSQGELMGTNGRFKVDMDIEGGVEVEINGREEVDGGVEVEQTVGKEVNGELEVDKDGGVEVDDGLEVDKDDGVREEAVVESEDGVDSEEEVEVKNEDERHMDHLSADEYVVEAEEVGIGLEDKDEEYRAKASGRGFGSEDDTEDRPKHSPFPTYENQKSMANYKWEVGTLFTNKDKFKEAIRSYAMHTMRALKFVKNDKRRVRVRCIGGQGKCPWVAYCRYFPTRQFWQLRKINDTHSCSRKLNIKIMNTKWLSHEIDRSLQDNRDLKVQDIRNKTLWKWNTKVSISKARRAKLMAAKKLSGDFKEQLRRIYDYVHELLRCNPGSTIKVRLIVVMVRQAVKGELLTAIGRDPNEQMLPLAYAVVELLIKDLGGNEVCDECTWMFDQQKGRPKILHKALLRKFYKEVFWSDFENSDVRKTHYHNAGGDMTLSNETLGHQQKQGHIYGFHYLPKDKEQAYEEIKFEGHRLKKEEEKGRKEESMDRLASNSNVERLIRGGATVWHPGDDAERPERLEANRSAVNLGARAVARLEGKPLNGQLRRLGGERYWVYQLYYLITIWYTCQGLNTATNYSKYAWEVKEKKKVKAWELTKDATQMRVGGHRKKCTICRQLGHNKKNCPLRPDITQPTCPLASQQTFKLEEAKKENEILKAMLTSFMILLYRLYYRTLPSSGVTDSTMCCHRHCALSSALCVVVVIDVKLVGKCLSKKKWEMSRVGHRVPLTALVPRSNRGFGSTAAAQCYYEDDKEEECAGCKPKRGVQWVVIGEPGARRNLLAQRLSKLLEVPHISMATLLSQDLNPRSHLYHQIANALDHGKLVLKENILL</sequence>
<dbReference type="InterPro" id="IPR027417">
    <property type="entry name" value="P-loop_NTPase"/>
</dbReference>
<proteinExistence type="predicted"/>
<dbReference type="EMBL" id="CP144692">
    <property type="protein sequence ID" value="WVY97432.1"/>
    <property type="molecule type" value="Genomic_DNA"/>
</dbReference>
<name>A0AAQ3MUJ2_VIGMU</name>
<evidence type="ECO:0000256" key="1">
    <source>
        <dbReference type="SAM" id="MobiDB-lite"/>
    </source>
</evidence>
<feature type="region of interest" description="Disordered" evidence="1">
    <location>
        <begin position="44"/>
        <end position="64"/>
    </location>
</feature>
<feature type="domain" description="Transposase MuDR plant" evidence="2">
    <location>
        <begin position="258"/>
        <end position="310"/>
    </location>
</feature>
<dbReference type="GO" id="GO:0008270">
    <property type="term" value="F:zinc ion binding"/>
    <property type="evidence" value="ECO:0007669"/>
    <property type="project" value="InterPro"/>
</dbReference>
<dbReference type="Gene3D" id="3.40.50.300">
    <property type="entry name" value="P-loop containing nucleotide triphosphate hydrolases"/>
    <property type="match status" value="1"/>
</dbReference>
<gene>
    <name evidence="3" type="ORF">V8G54_029583</name>
</gene>
<evidence type="ECO:0000313" key="3">
    <source>
        <dbReference type="EMBL" id="WVY97432.1"/>
    </source>
</evidence>
<dbReference type="PANTHER" id="PTHR31973:SF187">
    <property type="entry name" value="MUTATOR TRANSPOSASE MUDRA PROTEIN"/>
    <property type="match status" value="1"/>
</dbReference>
<dbReference type="Pfam" id="PF03108">
    <property type="entry name" value="DBD_Tnp_Mut"/>
    <property type="match status" value="1"/>
</dbReference>